<dbReference type="HOGENOM" id="CLU_037990_0_0_7"/>
<dbReference type="STRING" id="207559.Dde_3185"/>
<dbReference type="EC" id="2.1.1.163" evidence="5"/>
<keyword evidence="6" id="KW-0830">Ubiquinone</keyword>
<feature type="binding site" evidence="5">
    <location>
        <position position="62"/>
    </location>
    <ligand>
        <name>S-adenosyl-L-methionine</name>
        <dbReference type="ChEBI" id="CHEBI:59789"/>
    </ligand>
</feature>
<dbReference type="Pfam" id="PF01209">
    <property type="entry name" value="Ubie_methyltran"/>
    <property type="match status" value="1"/>
</dbReference>
<protein>
    <recommendedName>
        <fullName evidence="5">Demethylmenaquinone methyltransferase</fullName>
        <ecNumber evidence="5">2.1.1.163</ecNumber>
    </recommendedName>
</protein>
<dbReference type="PROSITE" id="PS01183">
    <property type="entry name" value="UBIE_1"/>
    <property type="match status" value="1"/>
</dbReference>
<dbReference type="InterPro" id="IPR023576">
    <property type="entry name" value="UbiE/COQ5_MeTrFase_CS"/>
</dbReference>
<dbReference type="PANTHER" id="PTHR43591:SF24">
    <property type="entry name" value="2-METHOXY-6-POLYPRENYL-1,4-BENZOQUINOL METHYLASE, MITOCHONDRIAL"/>
    <property type="match status" value="1"/>
</dbReference>
<comment type="function">
    <text evidence="5">Methyltransferase required for the conversion of demethylmenaquinol (DMKH2) to menaquinol (MKH2).</text>
</comment>
<comment type="similarity">
    <text evidence="5">Belongs to the class I-like SAM-binding methyltransferase superfamily. MenG/UbiE family.</text>
</comment>
<dbReference type="Gene3D" id="3.40.50.150">
    <property type="entry name" value="Vaccinia Virus protein VP39"/>
    <property type="match status" value="1"/>
</dbReference>
<gene>
    <name evidence="5" type="primary">menG</name>
    <name evidence="6" type="ordered locus">Dde_3185</name>
</gene>
<dbReference type="GO" id="GO:0006744">
    <property type="term" value="P:ubiquinone biosynthetic process"/>
    <property type="evidence" value="ECO:0007669"/>
    <property type="project" value="UniProtKB-UniPathway"/>
</dbReference>
<accession>Q30WG7</accession>
<dbReference type="PROSITE" id="PS51608">
    <property type="entry name" value="SAM_MT_UBIE"/>
    <property type="match status" value="1"/>
</dbReference>
<name>Q30WG7_OLEA2</name>
<dbReference type="NCBIfam" id="TIGR01934">
    <property type="entry name" value="MenG_MenH_UbiE"/>
    <property type="match status" value="1"/>
</dbReference>
<keyword evidence="7" id="KW-1185">Reference proteome</keyword>
<dbReference type="InterPro" id="IPR029063">
    <property type="entry name" value="SAM-dependent_MTases_sf"/>
</dbReference>
<evidence type="ECO:0000256" key="2">
    <source>
        <dbReference type="ARBA" id="ARBA00022603"/>
    </source>
</evidence>
<proteinExistence type="inferred from homology"/>
<dbReference type="GO" id="GO:0009234">
    <property type="term" value="P:menaquinone biosynthetic process"/>
    <property type="evidence" value="ECO:0007669"/>
    <property type="project" value="UniProtKB-UniRule"/>
</dbReference>
<dbReference type="HAMAP" id="MF_01813">
    <property type="entry name" value="MenG_UbiE_methyltr"/>
    <property type="match status" value="1"/>
</dbReference>
<dbReference type="CDD" id="cd02440">
    <property type="entry name" value="AdoMet_MTases"/>
    <property type="match status" value="1"/>
</dbReference>
<dbReference type="KEGG" id="dde:Dde_3185"/>
<dbReference type="eggNOG" id="COG2226">
    <property type="taxonomic scope" value="Bacteria"/>
</dbReference>
<evidence type="ECO:0000313" key="6">
    <source>
        <dbReference type="EMBL" id="ABB39979.1"/>
    </source>
</evidence>
<keyword evidence="2 5" id="KW-0489">Methyltransferase</keyword>
<comment type="caution">
    <text evidence="5">Lacks conserved residue(s) required for the propagation of feature annotation.</text>
</comment>
<evidence type="ECO:0000256" key="3">
    <source>
        <dbReference type="ARBA" id="ARBA00022679"/>
    </source>
</evidence>
<dbReference type="GO" id="GO:0032259">
    <property type="term" value="P:methylation"/>
    <property type="evidence" value="ECO:0007669"/>
    <property type="project" value="UniProtKB-KW"/>
</dbReference>
<dbReference type="UniPathway" id="UPA00079">
    <property type="reaction ID" value="UER00169"/>
</dbReference>
<evidence type="ECO:0000256" key="1">
    <source>
        <dbReference type="ARBA" id="ARBA00022428"/>
    </source>
</evidence>
<dbReference type="Proteomes" id="UP000002710">
    <property type="component" value="Chromosome"/>
</dbReference>
<sequence>MKHTDSQEHACNVSGMFGRIAGCYDFLNHFLSVGMDYWWRYELVRQIIPGPTGRVLDLAAGTYDVSLEIRRQYPHMRVAALDYCLPMLTTGKKKLRGLKGAGVYPAQGDGRHLPLADNSVDCATIAFGIRNIIPREEAFREILRVLVPGGRLCVLEFGSGKNKVWKGLYNFYLQHALPRIGKIFSGDDSAYRYLADTIIAFPDARELAQEMRDAGFARVLHRPLTSGIVQLHVAQKANRK</sequence>
<keyword evidence="4 5" id="KW-0949">S-adenosyl-L-methionine</keyword>
<feature type="binding site" evidence="5">
    <location>
        <begin position="109"/>
        <end position="110"/>
    </location>
    <ligand>
        <name>S-adenosyl-L-methionine</name>
        <dbReference type="ChEBI" id="CHEBI:59789"/>
    </ligand>
</feature>
<feature type="binding site" evidence="5">
    <location>
        <position position="82"/>
    </location>
    <ligand>
        <name>S-adenosyl-L-methionine</name>
        <dbReference type="ChEBI" id="CHEBI:59789"/>
    </ligand>
</feature>
<organism evidence="6 7">
    <name type="scientific">Oleidesulfovibrio alaskensis (strain ATCC BAA-1058 / DSM 17464 / G20)</name>
    <name type="common">Desulfovibrio alaskensis</name>
    <dbReference type="NCBI Taxonomy" id="207559"/>
    <lineage>
        <taxon>Bacteria</taxon>
        <taxon>Pseudomonadati</taxon>
        <taxon>Thermodesulfobacteriota</taxon>
        <taxon>Desulfovibrionia</taxon>
        <taxon>Desulfovibrionales</taxon>
        <taxon>Desulfovibrionaceae</taxon>
        <taxon>Oleidesulfovibrio</taxon>
    </lineage>
</organism>
<dbReference type="EMBL" id="CP000112">
    <property type="protein sequence ID" value="ABB39979.1"/>
    <property type="molecule type" value="Genomic_DNA"/>
</dbReference>
<comment type="catalytic activity">
    <reaction evidence="5">
        <text>a 2-demethylmenaquinol + S-adenosyl-L-methionine = a menaquinol + S-adenosyl-L-homocysteine + H(+)</text>
        <dbReference type="Rhea" id="RHEA:42640"/>
        <dbReference type="Rhea" id="RHEA-COMP:9539"/>
        <dbReference type="Rhea" id="RHEA-COMP:9563"/>
        <dbReference type="ChEBI" id="CHEBI:15378"/>
        <dbReference type="ChEBI" id="CHEBI:18151"/>
        <dbReference type="ChEBI" id="CHEBI:55437"/>
        <dbReference type="ChEBI" id="CHEBI:57856"/>
        <dbReference type="ChEBI" id="CHEBI:59789"/>
        <dbReference type="EC" id="2.1.1.163"/>
    </reaction>
</comment>
<comment type="pathway">
    <text evidence="5">Quinol/quinone metabolism; menaquinone biosynthesis; menaquinol from 1,4-dihydroxy-2-naphthoate: step 2/2.</text>
</comment>
<dbReference type="AlphaFoldDB" id="Q30WG7"/>
<keyword evidence="3 5" id="KW-0808">Transferase</keyword>
<evidence type="ECO:0000256" key="5">
    <source>
        <dbReference type="HAMAP-Rule" id="MF_01813"/>
    </source>
</evidence>
<dbReference type="UniPathway" id="UPA00232"/>
<evidence type="ECO:0000256" key="4">
    <source>
        <dbReference type="ARBA" id="ARBA00022691"/>
    </source>
</evidence>
<reference evidence="6 7" key="1">
    <citation type="journal article" date="2011" name="J. Bacteriol.">
        <title>Complete genome sequence and updated annotation of Desulfovibrio alaskensis G20.</title>
        <authorList>
            <person name="Hauser L.J."/>
            <person name="Land M.L."/>
            <person name="Brown S.D."/>
            <person name="Larimer F."/>
            <person name="Keller K.L."/>
            <person name="Rapp-Giles B.J."/>
            <person name="Price M.N."/>
            <person name="Lin M."/>
            <person name="Bruce D.C."/>
            <person name="Detter J.C."/>
            <person name="Tapia R."/>
            <person name="Han C.S."/>
            <person name="Goodwin L.A."/>
            <person name="Cheng J.F."/>
            <person name="Pitluck S."/>
            <person name="Copeland A."/>
            <person name="Lucas S."/>
            <person name="Nolan M."/>
            <person name="Lapidus A.L."/>
            <person name="Palumbo A.V."/>
            <person name="Wall J.D."/>
        </authorList>
    </citation>
    <scope>NUCLEOTIDE SEQUENCE [LARGE SCALE GENOMIC DNA]</scope>
    <source>
        <strain evidence="7">ATCC BAA 1058 / DSM 17464 / G20</strain>
    </source>
</reference>
<dbReference type="PANTHER" id="PTHR43591">
    <property type="entry name" value="METHYLTRANSFERASE"/>
    <property type="match status" value="1"/>
</dbReference>
<dbReference type="RefSeq" id="WP_011368933.1">
    <property type="nucleotide sequence ID" value="NC_007519.1"/>
</dbReference>
<dbReference type="InterPro" id="IPR004033">
    <property type="entry name" value="UbiE/COQ5_MeTrFase"/>
</dbReference>
<dbReference type="SUPFAM" id="SSF53335">
    <property type="entry name" value="S-adenosyl-L-methionine-dependent methyltransferases"/>
    <property type="match status" value="1"/>
</dbReference>
<dbReference type="GO" id="GO:0043770">
    <property type="term" value="F:demethylmenaquinone methyltransferase activity"/>
    <property type="evidence" value="ECO:0007669"/>
    <property type="project" value="UniProtKB-UniRule"/>
</dbReference>
<keyword evidence="1 5" id="KW-0474">Menaquinone biosynthesis</keyword>
<evidence type="ECO:0000313" key="7">
    <source>
        <dbReference type="Proteomes" id="UP000002710"/>
    </source>
</evidence>